<protein>
    <submittedName>
        <fullName evidence="3">DUF3857 domain-containing protein</fullName>
    </submittedName>
</protein>
<evidence type="ECO:0000256" key="1">
    <source>
        <dbReference type="SAM" id="SignalP"/>
    </source>
</evidence>
<feature type="chain" id="PRO_5022855183" evidence="1">
    <location>
        <begin position="21"/>
        <end position="639"/>
    </location>
</feature>
<evidence type="ECO:0000259" key="2">
    <source>
        <dbReference type="Pfam" id="PF12969"/>
    </source>
</evidence>
<dbReference type="AlphaFoldDB" id="A0A5C6ZLY8"/>
<feature type="signal peptide" evidence="1">
    <location>
        <begin position="1"/>
        <end position="20"/>
    </location>
</feature>
<dbReference type="OrthoDB" id="8595007at2"/>
<name>A0A5C6ZLY8_9FLAO</name>
<accession>A0A5C6ZLY8</accession>
<dbReference type="Proteomes" id="UP000321578">
    <property type="component" value="Unassembled WGS sequence"/>
</dbReference>
<evidence type="ECO:0000313" key="4">
    <source>
        <dbReference type="Proteomes" id="UP000321578"/>
    </source>
</evidence>
<evidence type="ECO:0000313" key="3">
    <source>
        <dbReference type="EMBL" id="TXD90718.1"/>
    </source>
</evidence>
<dbReference type="InterPro" id="IPR038765">
    <property type="entry name" value="Papain-like_cys_pep_sf"/>
</dbReference>
<organism evidence="3 4">
    <name type="scientific">Subsaximicrobium wynnwilliamsii</name>
    <dbReference type="NCBI Taxonomy" id="291179"/>
    <lineage>
        <taxon>Bacteria</taxon>
        <taxon>Pseudomonadati</taxon>
        <taxon>Bacteroidota</taxon>
        <taxon>Flavobacteriia</taxon>
        <taxon>Flavobacteriales</taxon>
        <taxon>Flavobacteriaceae</taxon>
        <taxon>Subsaximicrobium</taxon>
    </lineage>
</organism>
<dbReference type="Pfam" id="PF12969">
    <property type="entry name" value="DUF3857"/>
    <property type="match status" value="1"/>
</dbReference>
<proteinExistence type="predicted"/>
<feature type="domain" description="DUF3857" evidence="2">
    <location>
        <begin position="59"/>
        <end position="216"/>
    </location>
</feature>
<dbReference type="Gene3D" id="3.10.620.30">
    <property type="match status" value="1"/>
</dbReference>
<dbReference type="InterPro" id="IPR024618">
    <property type="entry name" value="DUF3857"/>
</dbReference>
<dbReference type="EMBL" id="VORO01000002">
    <property type="protein sequence ID" value="TXD90718.1"/>
    <property type="molecule type" value="Genomic_DNA"/>
</dbReference>
<gene>
    <name evidence="3" type="ORF">ESY86_01785</name>
</gene>
<dbReference type="Gene3D" id="2.60.120.1130">
    <property type="match status" value="1"/>
</dbReference>
<sequence length="639" mass="73084">MLTKYSLLLCLVFASFYSMAQDKALLQSFSIPSELKQNANAVIRLNEVKVNLRASDEMIINVKRIITVLNKNGDRHVDAFVHYDDDLEINDLEVLIYDAFGKEINKIKTRDFNDVSAVDGGTLYGDSRVKYLEYTAITYPYTVELTYETETKNTAFIPWFYPLADYHLSVEKSTYSLSNPSQLAIRYKILNAEAHAFTEHHEDASYNFSVEHIEAIRPEDHSPLLADLVPKIMFATKTFNLKGVAGSVENWSDFGKWMYKDLLDGTHELPEKTILEVNALIENVTDPIEKAKKVYEYVQNKTRYISVQVGIGGWKPFSAAEVDRLSYGDCKALTNYTMALLNVVGVTSYYTVVFAGNSQKNIQDDFASLQGNHVILNIPNEDETIWLECTSQKLPFGFIGDFTDDRDVLVVTPSGGEIQHTKKYTAKENTQTTKSTCKIFQDGSIDVSLNSVSRGIQYDKKYLLASSTERELEKAYKARWSYINNMSIEAVEIGNDKQSVTFTEDLSFKATNYGNLSGERMLVVVNAVNRFDYVPDRYRNRMLPLKLKRGFKDVDEIELHLPKGYTIEALPKDENLSTKFGSYKRKIVKVNDSTLLYKREFTRNDGDFPKEDYKEFRNFYKEITNQDHAKMALIKTNQP</sequence>
<dbReference type="SUPFAM" id="SSF54001">
    <property type="entry name" value="Cysteine proteinases"/>
    <property type="match status" value="1"/>
</dbReference>
<dbReference type="Gene3D" id="2.60.40.3140">
    <property type="match status" value="1"/>
</dbReference>
<reference evidence="3 4" key="1">
    <citation type="submission" date="2019-08" db="EMBL/GenBank/DDBJ databases">
        <title>Genomes of Subsaximicrobium wynnwilliamsii strains.</title>
        <authorList>
            <person name="Bowman J.P."/>
        </authorList>
    </citation>
    <scope>NUCLEOTIDE SEQUENCE [LARGE SCALE GENOMIC DNA]</scope>
    <source>
        <strain evidence="3 4">2-80-2</strain>
    </source>
</reference>
<keyword evidence="1" id="KW-0732">Signal</keyword>
<dbReference type="RefSeq" id="WP_147084821.1">
    <property type="nucleotide sequence ID" value="NZ_VORN01000001.1"/>
</dbReference>
<comment type="caution">
    <text evidence="3">The sequence shown here is derived from an EMBL/GenBank/DDBJ whole genome shotgun (WGS) entry which is preliminary data.</text>
</comment>
<keyword evidence="4" id="KW-1185">Reference proteome</keyword>